<organism evidence="2 3">
    <name type="scientific">Laticauda laticaudata</name>
    <name type="common">Blue-ringed sea krait</name>
    <name type="synonym">Blue-lipped sea krait</name>
    <dbReference type="NCBI Taxonomy" id="8630"/>
    <lineage>
        <taxon>Eukaryota</taxon>
        <taxon>Metazoa</taxon>
        <taxon>Chordata</taxon>
        <taxon>Craniata</taxon>
        <taxon>Vertebrata</taxon>
        <taxon>Euteleostomi</taxon>
        <taxon>Lepidosauria</taxon>
        <taxon>Squamata</taxon>
        <taxon>Bifurcata</taxon>
        <taxon>Unidentata</taxon>
        <taxon>Episquamata</taxon>
        <taxon>Toxicofera</taxon>
        <taxon>Serpentes</taxon>
        <taxon>Colubroidea</taxon>
        <taxon>Elapidae</taxon>
        <taxon>Laticaudinae</taxon>
        <taxon>Laticauda</taxon>
    </lineage>
</organism>
<reference evidence="2" key="2">
    <citation type="submission" date="2025-09" db="UniProtKB">
        <authorList>
            <consortium name="Ensembl"/>
        </authorList>
    </citation>
    <scope>IDENTIFICATION</scope>
</reference>
<dbReference type="AlphaFoldDB" id="A0A8C5WQN7"/>
<protein>
    <submittedName>
        <fullName evidence="2">Uncharacterized protein</fullName>
    </submittedName>
</protein>
<dbReference type="AntiFam" id="ANF00149">
    <property type="entry name" value="Shadow ORF (opposite cshA)"/>
</dbReference>
<evidence type="ECO:0000313" key="2">
    <source>
        <dbReference type="Ensembl" id="ENSLLTP00000006657.1"/>
    </source>
</evidence>
<feature type="compositionally biased region" description="Basic and acidic residues" evidence="1">
    <location>
        <begin position="174"/>
        <end position="193"/>
    </location>
</feature>
<keyword evidence="3" id="KW-1185">Reference proteome</keyword>
<evidence type="ECO:0000313" key="3">
    <source>
        <dbReference type="Proteomes" id="UP000694406"/>
    </source>
</evidence>
<proteinExistence type="predicted"/>
<feature type="region of interest" description="Disordered" evidence="1">
    <location>
        <begin position="173"/>
        <end position="213"/>
    </location>
</feature>
<sequence>VAEDHGLGNGDGPVDVAEGLELLLPAAAEDVILLNGVQRLLLPLQLDDVGVRNHLLGKLPHRVLKGGREEQHLPLLPSPLDADALVLVPLGGNHDIGLVQNKHPDLFGVNELELRTPIQDGARRANDDLFGNLLATWALTLVAPDGVGQLQRRVEPAHLFDDLPRLEGQLVRGGKAEALEGRKRRHSEEERKNPPAQGLPFLLPNRSGPAPQP</sequence>
<dbReference type="GeneTree" id="ENSGT01120000272164"/>
<name>A0A8C5WQN7_LATLA</name>
<dbReference type="Proteomes" id="UP000694406">
    <property type="component" value="Unplaced"/>
</dbReference>
<dbReference type="Ensembl" id="ENSLLTT00000006915.1">
    <property type="protein sequence ID" value="ENSLLTP00000006657.1"/>
    <property type="gene ID" value="ENSLLTG00000005077.1"/>
</dbReference>
<reference evidence="2" key="1">
    <citation type="submission" date="2025-08" db="UniProtKB">
        <authorList>
            <consortium name="Ensembl"/>
        </authorList>
    </citation>
    <scope>IDENTIFICATION</scope>
</reference>
<evidence type="ECO:0000256" key="1">
    <source>
        <dbReference type="SAM" id="MobiDB-lite"/>
    </source>
</evidence>
<accession>A0A8C5WQN7</accession>